<dbReference type="Pfam" id="PF04826">
    <property type="entry name" value="Arm_2"/>
    <property type="match status" value="1"/>
</dbReference>
<evidence type="ECO:0000256" key="4">
    <source>
        <dbReference type="ARBA" id="ARBA00022989"/>
    </source>
</evidence>
<keyword evidence="3" id="KW-0812">Transmembrane</keyword>
<evidence type="ECO:0000256" key="2">
    <source>
        <dbReference type="ARBA" id="ARBA00004325"/>
    </source>
</evidence>
<dbReference type="Gene3D" id="1.25.10.10">
    <property type="entry name" value="Leucine-rich Repeat Variant"/>
    <property type="match status" value="1"/>
</dbReference>
<feature type="domain" description="Armadillo repeat-containing" evidence="7">
    <location>
        <begin position="24"/>
        <end position="173"/>
    </location>
</feature>
<evidence type="ECO:0000313" key="8">
    <source>
        <dbReference type="EMBL" id="VDM50663.1"/>
    </source>
</evidence>
<sequence>MRGWLSSENILSSRGGARDCVIFSQFGITERVATMLSRTHAALPNSCKVMLLQCIANMAVSNENATILQRSIPHLVKRLDSPLDLESTVAFQALTNLSLNILPAQIDLYVPAISICFKRLWVKGEANVNALRLLVNLSCCPDMVPHILSAKAVTGLLSVLDSDKPEVVLRAVIWLLCMSSAVEALSISYDIIAPLNKDPFANPHYTVYFAVYANKGRTELEKRLLEMSSGEGELAAKSKRLLETLSRIPEARSSVSHLNRL</sequence>
<dbReference type="Proteomes" id="UP000050794">
    <property type="component" value="Unassembled WGS sequence"/>
</dbReference>
<dbReference type="InterPro" id="IPR011989">
    <property type="entry name" value="ARM-like"/>
</dbReference>
<dbReference type="InterPro" id="IPR016024">
    <property type="entry name" value="ARM-type_fold"/>
</dbReference>
<dbReference type="GO" id="GO:0031966">
    <property type="term" value="C:mitochondrial membrane"/>
    <property type="evidence" value="ECO:0007669"/>
    <property type="project" value="UniProtKB-SubCell"/>
</dbReference>
<reference evidence="10" key="1">
    <citation type="submission" date="2016-06" db="UniProtKB">
        <authorList>
            <consortium name="WormBaseParasite"/>
        </authorList>
    </citation>
    <scope>IDENTIFICATION</scope>
</reference>
<reference evidence="8 9" key="2">
    <citation type="submission" date="2018-11" db="EMBL/GenBank/DDBJ databases">
        <authorList>
            <consortium name="Pathogen Informatics"/>
        </authorList>
    </citation>
    <scope>NUCLEOTIDE SEQUENCE [LARGE SCALE GENOMIC DNA]</scope>
</reference>
<evidence type="ECO:0000256" key="5">
    <source>
        <dbReference type="ARBA" id="ARBA00023128"/>
    </source>
</evidence>
<dbReference type="PANTHER" id="PTHR15712">
    <property type="entry name" value="ARMADILLO REPEAT CONTAINING PROTEIN"/>
    <property type="match status" value="1"/>
</dbReference>
<keyword evidence="5" id="KW-0496">Mitochondrion</keyword>
<dbReference type="InterPro" id="IPR006911">
    <property type="entry name" value="ARM-rpt_dom"/>
</dbReference>
<dbReference type="EMBL" id="UYWY01026761">
    <property type="protein sequence ID" value="VDM50663.1"/>
    <property type="molecule type" value="Genomic_DNA"/>
</dbReference>
<evidence type="ECO:0000259" key="7">
    <source>
        <dbReference type="Pfam" id="PF04826"/>
    </source>
</evidence>
<evidence type="ECO:0000313" key="9">
    <source>
        <dbReference type="Proteomes" id="UP000050794"/>
    </source>
</evidence>
<evidence type="ECO:0000256" key="6">
    <source>
        <dbReference type="ARBA" id="ARBA00023136"/>
    </source>
</evidence>
<keyword evidence="9" id="KW-1185">Reference proteome</keyword>
<protein>
    <submittedName>
        <fullName evidence="10">Arm_2 domain-containing protein</fullName>
    </submittedName>
</protein>
<dbReference type="AlphaFoldDB" id="A0A183VF22"/>
<keyword evidence="6" id="KW-0472">Membrane</keyword>
<evidence type="ECO:0000256" key="1">
    <source>
        <dbReference type="ARBA" id="ARBA00004167"/>
    </source>
</evidence>
<name>A0A183VF22_TOXCA</name>
<evidence type="ECO:0000256" key="3">
    <source>
        <dbReference type="ARBA" id="ARBA00022692"/>
    </source>
</evidence>
<keyword evidence="4" id="KW-1133">Transmembrane helix</keyword>
<evidence type="ECO:0000313" key="10">
    <source>
        <dbReference type="WBParaSite" id="TCNE_0001934601-mRNA-1"/>
    </source>
</evidence>
<proteinExistence type="predicted"/>
<organism evidence="9 10">
    <name type="scientific">Toxocara canis</name>
    <name type="common">Canine roundworm</name>
    <dbReference type="NCBI Taxonomy" id="6265"/>
    <lineage>
        <taxon>Eukaryota</taxon>
        <taxon>Metazoa</taxon>
        <taxon>Ecdysozoa</taxon>
        <taxon>Nematoda</taxon>
        <taxon>Chromadorea</taxon>
        <taxon>Rhabditida</taxon>
        <taxon>Spirurina</taxon>
        <taxon>Ascaridomorpha</taxon>
        <taxon>Ascaridoidea</taxon>
        <taxon>Toxocaridae</taxon>
        <taxon>Toxocara</taxon>
    </lineage>
</organism>
<dbReference type="PANTHER" id="PTHR15712:SF23">
    <property type="entry name" value="ARMADILLO REPEAT CONTAINING 10"/>
    <property type="match status" value="1"/>
</dbReference>
<dbReference type="SUPFAM" id="SSF48371">
    <property type="entry name" value="ARM repeat"/>
    <property type="match status" value="1"/>
</dbReference>
<gene>
    <name evidence="8" type="ORF">TCNE_LOCUS19342</name>
</gene>
<accession>A0A183VF22</accession>
<comment type="subcellular location">
    <subcellularLocation>
        <location evidence="1">Membrane</location>
        <topology evidence="1">Single-pass membrane protein</topology>
    </subcellularLocation>
    <subcellularLocation>
        <location evidence="2">Mitochondrion membrane</location>
    </subcellularLocation>
</comment>
<dbReference type="WBParaSite" id="TCNE_0001934601-mRNA-1">
    <property type="protein sequence ID" value="TCNE_0001934601-mRNA-1"/>
    <property type="gene ID" value="TCNE_0001934601"/>
</dbReference>
<dbReference type="InterPro" id="IPR051303">
    <property type="entry name" value="Armcx_regulator"/>
</dbReference>